<dbReference type="PROSITE" id="PS50177">
    <property type="entry name" value="NTF2_DOMAIN"/>
    <property type="match status" value="1"/>
</dbReference>
<dbReference type="InterPro" id="IPR018222">
    <property type="entry name" value="Nuclear_transport_factor_2_euk"/>
</dbReference>
<protein>
    <recommendedName>
        <fullName evidence="1">Nuclear transport factor 2</fullName>
        <shortName evidence="1">NTF-2</shortName>
    </recommendedName>
</protein>
<keyword evidence="1" id="KW-0963">Cytoplasm</keyword>
<sequence>MDRKRDKINYLYCDSGATLVWNGNPVSGCDNIFKFISSLPETDHHLVSVDVQRVNSGLPGSLDVLTVTTAGNVTLGGTMHGFTHTFILMVEDGKYKKLICKSNKSIAMHFTCRKAKVGGRRFG</sequence>
<dbReference type="PANTHER" id="PTHR12612">
    <property type="entry name" value="NUCLEAR TRANSPORT FACTOR 2"/>
    <property type="match status" value="1"/>
</dbReference>
<keyword evidence="1" id="KW-0539">Nucleus</keyword>
<organism evidence="3 4">
    <name type="scientific">Necator americanus</name>
    <name type="common">Human hookworm</name>
    <dbReference type="NCBI Taxonomy" id="51031"/>
    <lineage>
        <taxon>Eukaryota</taxon>
        <taxon>Metazoa</taxon>
        <taxon>Ecdysozoa</taxon>
        <taxon>Nematoda</taxon>
        <taxon>Chromadorea</taxon>
        <taxon>Rhabditida</taxon>
        <taxon>Rhabditina</taxon>
        <taxon>Rhabditomorpha</taxon>
        <taxon>Strongyloidea</taxon>
        <taxon>Ancylostomatidae</taxon>
        <taxon>Bunostominae</taxon>
        <taxon>Necator</taxon>
    </lineage>
</organism>
<comment type="caution">
    <text evidence="3">The sequence shown here is derived from an EMBL/GenBank/DDBJ whole genome shotgun (WGS) entry which is preliminary data.</text>
</comment>
<dbReference type="InterPro" id="IPR045875">
    <property type="entry name" value="NTF2"/>
</dbReference>
<reference evidence="3 4" key="1">
    <citation type="submission" date="2023-08" db="EMBL/GenBank/DDBJ databases">
        <title>A Necator americanus chromosomal reference genome.</title>
        <authorList>
            <person name="Ilik V."/>
            <person name="Petrzelkova K.J."/>
            <person name="Pardy F."/>
            <person name="Fuh T."/>
            <person name="Niatou-Singa F.S."/>
            <person name="Gouil Q."/>
            <person name="Baker L."/>
            <person name="Ritchie M.E."/>
            <person name="Jex A.R."/>
            <person name="Gazzola D."/>
            <person name="Li H."/>
            <person name="Toshio Fujiwara R."/>
            <person name="Zhan B."/>
            <person name="Aroian R.V."/>
            <person name="Pafco B."/>
            <person name="Schwarz E.M."/>
        </authorList>
    </citation>
    <scope>NUCLEOTIDE SEQUENCE [LARGE SCALE GENOMIC DNA]</scope>
    <source>
        <strain evidence="3 4">Aroian</strain>
        <tissue evidence="3">Whole animal</tissue>
    </source>
</reference>
<evidence type="ECO:0000259" key="2">
    <source>
        <dbReference type="PROSITE" id="PS50177"/>
    </source>
</evidence>
<evidence type="ECO:0000256" key="1">
    <source>
        <dbReference type="RuleBase" id="RU369002"/>
    </source>
</evidence>
<keyword evidence="4" id="KW-1185">Reference proteome</keyword>
<dbReference type="SUPFAM" id="SSF54427">
    <property type="entry name" value="NTF2-like"/>
    <property type="match status" value="1"/>
</dbReference>
<dbReference type="Gene3D" id="3.10.450.50">
    <property type="match status" value="1"/>
</dbReference>
<accession>A0ABR1BSX2</accession>
<dbReference type="EMBL" id="JAVFWL010000001">
    <property type="protein sequence ID" value="KAK6729489.1"/>
    <property type="molecule type" value="Genomic_DNA"/>
</dbReference>
<name>A0ABR1BSX2_NECAM</name>
<keyword evidence="1" id="KW-0653">Protein transport</keyword>
<evidence type="ECO:0000313" key="3">
    <source>
        <dbReference type="EMBL" id="KAK6729489.1"/>
    </source>
</evidence>
<comment type="function">
    <text evidence="1">Has a role in nuclear-cytoplasmic transport of proteins and mRNAs.</text>
</comment>
<dbReference type="Proteomes" id="UP001303046">
    <property type="component" value="Unassembled WGS sequence"/>
</dbReference>
<proteinExistence type="predicted"/>
<evidence type="ECO:0000313" key="4">
    <source>
        <dbReference type="Proteomes" id="UP001303046"/>
    </source>
</evidence>
<dbReference type="Pfam" id="PF02136">
    <property type="entry name" value="NTF2"/>
    <property type="match status" value="1"/>
</dbReference>
<gene>
    <name evidence="3" type="primary">Necator_chrI.g2626</name>
    <name evidence="3" type="ORF">RB195_006498</name>
</gene>
<keyword evidence="1" id="KW-0813">Transport</keyword>
<comment type="subcellular location">
    <subcellularLocation>
        <location evidence="1">Cytoplasm</location>
    </subcellularLocation>
    <subcellularLocation>
        <location evidence="1">Nucleus</location>
    </subcellularLocation>
</comment>
<feature type="domain" description="NTF2" evidence="2">
    <location>
        <begin position="1"/>
        <end position="88"/>
    </location>
</feature>
<dbReference type="InterPro" id="IPR002075">
    <property type="entry name" value="NTF2_dom"/>
</dbReference>
<dbReference type="InterPro" id="IPR032710">
    <property type="entry name" value="NTF2-like_dom_sf"/>
</dbReference>